<dbReference type="Gene3D" id="3.30.1240.10">
    <property type="match status" value="1"/>
</dbReference>
<dbReference type="PANTHER" id="PTHR47267:SF4">
    <property type="entry name" value="PYRIDOXAL PHOSPHATE PHOSPHATASE YIGL"/>
    <property type="match status" value="1"/>
</dbReference>
<evidence type="ECO:0000256" key="1">
    <source>
        <dbReference type="ARBA" id="ARBA00001946"/>
    </source>
</evidence>
<reference evidence="6 7" key="1">
    <citation type="submission" date="2009-10" db="EMBL/GenBank/DDBJ databases">
        <authorList>
            <person name="Harkins D.M."/>
            <person name="Madupu R."/>
            <person name="Durkin A.S."/>
            <person name="Torralba M."/>
            <person name="Methe B."/>
            <person name="Sutton G.G."/>
            <person name="Strausberg R.L."/>
            <person name="Nelson K.E."/>
        </authorList>
    </citation>
    <scope>NUCLEOTIDE SEQUENCE [LARGE SCALE GENOMIC DNA]</scope>
    <source>
        <strain evidence="6 7">F0264</strain>
    </source>
</reference>
<dbReference type="Pfam" id="PF08282">
    <property type="entry name" value="Hydrolase_3"/>
    <property type="match status" value="1"/>
</dbReference>
<evidence type="ECO:0000256" key="2">
    <source>
        <dbReference type="ARBA" id="ARBA00022723"/>
    </source>
</evidence>
<comment type="cofactor">
    <cofactor evidence="1">
        <name>Mg(2+)</name>
        <dbReference type="ChEBI" id="CHEBI:18420"/>
    </cofactor>
</comment>
<dbReference type="RefSeq" id="WP_006807802.1">
    <property type="nucleotide sequence ID" value="NZ_ADAD01000149.1"/>
</dbReference>
<dbReference type="InterPro" id="IPR023214">
    <property type="entry name" value="HAD_sf"/>
</dbReference>
<dbReference type="Gene3D" id="3.40.50.1000">
    <property type="entry name" value="HAD superfamily/HAD-like"/>
    <property type="match status" value="1"/>
</dbReference>
<evidence type="ECO:0000256" key="3">
    <source>
        <dbReference type="ARBA" id="ARBA00022801"/>
    </source>
</evidence>
<proteinExistence type="inferred from homology"/>
<evidence type="ECO:0000256" key="5">
    <source>
        <dbReference type="ARBA" id="ARBA00034778"/>
    </source>
</evidence>
<evidence type="ECO:0000313" key="6">
    <source>
        <dbReference type="EMBL" id="EEY34581.1"/>
    </source>
</evidence>
<keyword evidence="2" id="KW-0479">Metal-binding</keyword>
<dbReference type="GO" id="GO:0016791">
    <property type="term" value="F:phosphatase activity"/>
    <property type="evidence" value="ECO:0007669"/>
    <property type="project" value="UniProtKB-ARBA"/>
</dbReference>
<comment type="caution">
    <text evidence="6">The sequence shown here is derived from an EMBL/GenBank/DDBJ whole genome shotgun (WGS) entry which is preliminary data.</text>
</comment>
<dbReference type="eggNOG" id="COG0561">
    <property type="taxonomic scope" value="Bacteria"/>
</dbReference>
<gene>
    <name evidence="6" type="ORF">HMPREF0554_0770</name>
</gene>
<dbReference type="Proteomes" id="UP000004226">
    <property type="component" value="Unassembled WGS sequence"/>
</dbReference>
<keyword evidence="4" id="KW-0460">Magnesium</keyword>
<dbReference type="GO" id="GO:0046872">
    <property type="term" value="F:metal ion binding"/>
    <property type="evidence" value="ECO:0007669"/>
    <property type="project" value="UniProtKB-KW"/>
</dbReference>
<accession>D0GMT8</accession>
<organism evidence="6 7">
    <name type="scientific">Pseudoleptotrichia goodfellowii F0264</name>
    <dbReference type="NCBI Taxonomy" id="596323"/>
    <lineage>
        <taxon>Bacteria</taxon>
        <taxon>Fusobacteriati</taxon>
        <taxon>Fusobacteriota</taxon>
        <taxon>Fusobacteriia</taxon>
        <taxon>Fusobacteriales</taxon>
        <taxon>Leptotrichiaceae</taxon>
        <taxon>Pseudoleptotrichia</taxon>
    </lineage>
</organism>
<keyword evidence="3 6" id="KW-0378">Hydrolase</keyword>
<protein>
    <submittedName>
        <fullName evidence="6">Cof-like hydrolase</fullName>
    </submittedName>
</protein>
<dbReference type="InterPro" id="IPR036412">
    <property type="entry name" value="HAD-like_sf"/>
</dbReference>
<dbReference type="SUPFAM" id="SSF56784">
    <property type="entry name" value="HAD-like"/>
    <property type="match status" value="1"/>
</dbReference>
<name>D0GMT8_9FUSO</name>
<evidence type="ECO:0000256" key="4">
    <source>
        <dbReference type="ARBA" id="ARBA00022842"/>
    </source>
</evidence>
<dbReference type="EMBL" id="ADAD01000149">
    <property type="protein sequence ID" value="EEY34581.1"/>
    <property type="molecule type" value="Genomic_DNA"/>
</dbReference>
<dbReference type="SFLD" id="SFLDG01140">
    <property type="entry name" value="C2.B:_Phosphomannomutase_and_P"/>
    <property type="match status" value="1"/>
</dbReference>
<dbReference type="NCBIfam" id="TIGR01484">
    <property type="entry name" value="HAD-SF-IIB"/>
    <property type="match status" value="1"/>
</dbReference>
<evidence type="ECO:0000313" key="7">
    <source>
        <dbReference type="Proteomes" id="UP000004226"/>
    </source>
</evidence>
<dbReference type="InterPro" id="IPR006379">
    <property type="entry name" value="HAD-SF_hydro_IIB"/>
</dbReference>
<dbReference type="PANTHER" id="PTHR47267">
    <property type="match status" value="1"/>
</dbReference>
<keyword evidence="7" id="KW-1185">Reference proteome</keyword>
<dbReference type="SFLD" id="SFLDS00003">
    <property type="entry name" value="Haloacid_Dehalogenase"/>
    <property type="match status" value="1"/>
</dbReference>
<dbReference type="PROSITE" id="PS01228">
    <property type="entry name" value="COF_1"/>
    <property type="match status" value="1"/>
</dbReference>
<comment type="similarity">
    <text evidence="5">Belongs to the HAD-like hydrolase superfamily. Cof family.</text>
</comment>
<dbReference type="AlphaFoldDB" id="D0GMT8"/>
<sequence length="255" mass="29372">MCNIVVSDLDGTLLNSDQEVSEISKKVIKKLIEKGKKFYIATGRAYPDAKNIMESIGIKIPLISANGAVINDAEGKEIYRNNLDEKYKDIMLDIDYLRISDSIHINVYSDNRWFLTDKERKINPFEEEPEYMYEVVTPEEIRKKDITKIFYIGRHNDLLKLEKVIFDRTNGEVNVKFTHPECLEIFDINATKANAIKKLGLIDGFNDYEMLKEAKKGFIMKNAHYSLKEALPHLEIVSSNSKNGVAKKLIELYNI</sequence>